<dbReference type="AlphaFoldDB" id="A0A314UFK2"/>
<comment type="caution">
    <text evidence="1">The sequence shown here is derived from an EMBL/GenBank/DDBJ whole genome shotgun (WGS) entry which is preliminary data.</text>
</comment>
<dbReference type="OrthoDB" id="1652385at2759"/>
<evidence type="ECO:0000313" key="1">
    <source>
        <dbReference type="EMBL" id="PQM36303.1"/>
    </source>
</evidence>
<dbReference type="STRING" id="2094558.A0A314UFK2"/>
<evidence type="ECO:0000313" key="2">
    <source>
        <dbReference type="Proteomes" id="UP000250321"/>
    </source>
</evidence>
<keyword evidence="2" id="KW-1185">Reference proteome</keyword>
<dbReference type="Proteomes" id="UP000250321">
    <property type="component" value="Unassembled WGS sequence"/>
</dbReference>
<gene>
    <name evidence="1" type="ORF">Pyn_13236</name>
</gene>
<protein>
    <recommendedName>
        <fullName evidence="3">Ankyrin repeat-containing protein</fullName>
    </recommendedName>
</protein>
<reference evidence="1 2" key="1">
    <citation type="submission" date="2018-02" db="EMBL/GenBank/DDBJ databases">
        <title>Draft genome of wild Prunus yedoensis var. nudiflora.</title>
        <authorList>
            <person name="Baek S."/>
            <person name="Kim J.-H."/>
            <person name="Choi K."/>
            <person name="Kim G.-B."/>
            <person name="Cho A."/>
            <person name="Jang H."/>
            <person name="Shin C.-H."/>
            <person name="Yu H.-J."/>
            <person name="Mun J.-H."/>
        </authorList>
    </citation>
    <scope>NUCLEOTIDE SEQUENCE [LARGE SCALE GENOMIC DNA]</scope>
    <source>
        <strain evidence="2">cv. Jeju island</strain>
        <tissue evidence="1">Leaf</tissue>
    </source>
</reference>
<organism evidence="1 2">
    <name type="scientific">Prunus yedoensis var. nudiflora</name>
    <dbReference type="NCBI Taxonomy" id="2094558"/>
    <lineage>
        <taxon>Eukaryota</taxon>
        <taxon>Viridiplantae</taxon>
        <taxon>Streptophyta</taxon>
        <taxon>Embryophyta</taxon>
        <taxon>Tracheophyta</taxon>
        <taxon>Spermatophyta</taxon>
        <taxon>Magnoliopsida</taxon>
        <taxon>eudicotyledons</taxon>
        <taxon>Gunneridae</taxon>
        <taxon>Pentapetalae</taxon>
        <taxon>rosids</taxon>
        <taxon>fabids</taxon>
        <taxon>Rosales</taxon>
        <taxon>Rosaceae</taxon>
        <taxon>Amygdaloideae</taxon>
        <taxon>Amygdaleae</taxon>
        <taxon>Prunus</taxon>
    </lineage>
</organism>
<proteinExistence type="predicted"/>
<dbReference type="EMBL" id="PJQY01003563">
    <property type="protein sequence ID" value="PQM36303.1"/>
    <property type="molecule type" value="Genomic_DNA"/>
</dbReference>
<evidence type="ECO:0008006" key="3">
    <source>
        <dbReference type="Google" id="ProtNLM"/>
    </source>
</evidence>
<name>A0A314UFK2_PRUYE</name>
<accession>A0A314UFK2</accession>
<sequence length="143" mass="16067">MCEALKGKSRKQLQGSVVQAAISEAIKQGHFEFVREILRANPVVSGLTGEDGKPMFQFAIECRQEKVYFFFYKFTGIAPNMLVKTDQFSNTLLHAAASLSPIAQLNHIQGAPLLQNAEDYNGSRSEFLYTFRGLEYIFFSFLG</sequence>